<gene>
    <name evidence="2" type="ORF">A3G90_03875</name>
</gene>
<evidence type="ECO:0000313" key="3">
    <source>
        <dbReference type="Proteomes" id="UP000177325"/>
    </source>
</evidence>
<evidence type="ECO:0000313" key="2">
    <source>
        <dbReference type="EMBL" id="OGG85167.1"/>
    </source>
</evidence>
<sequence>MSFWKEAPPPDVVLEMEPEELAPFILRYLKTQRQINRYNFTLNNDAELIDRLGHANADLYWRCVMEAWLYLERQGFVAPQPGNQNDWMFVTRRGEQVVDDSDFDAYKQTYLLSVDGLDPVLLQKVKADFLRGDYESAVFKAFKEIEVRVRKKANLTAADIGVQLMRKAFNPTDGILTDQTSPPGERSARMELFTGAIGVYKNPASHRDVDLTDPREAADIIHTANQLLRVVERIT</sequence>
<comment type="caution">
    <text evidence="2">The sequence shown here is derived from an EMBL/GenBank/DDBJ whole genome shotgun (WGS) entry which is preliminary data.</text>
</comment>
<accession>A0A1F6FH29</accession>
<proteinExistence type="predicted"/>
<organism evidence="2 3">
    <name type="scientific">Candidatus Kaiserbacteria bacterium RIFCSPLOWO2_12_FULL_45_26</name>
    <dbReference type="NCBI Taxonomy" id="1798525"/>
    <lineage>
        <taxon>Bacteria</taxon>
        <taxon>Candidatus Kaiseribacteriota</taxon>
    </lineage>
</organism>
<feature type="domain" description="Conserved hypothetical protein CHP02391" evidence="1">
    <location>
        <begin position="116"/>
        <end position="230"/>
    </location>
</feature>
<dbReference type="STRING" id="1798525.A3G90_03875"/>
<evidence type="ECO:0000259" key="1">
    <source>
        <dbReference type="Pfam" id="PF09509"/>
    </source>
</evidence>
<dbReference type="NCBIfam" id="TIGR02391">
    <property type="entry name" value="hypoth_ymh"/>
    <property type="match status" value="1"/>
</dbReference>
<dbReference type="Proteomes" id="UP000177325">
    <property type="component" value="Unassembled WGS sequence"/>
</dbReference>
<name>A0A1F6FH29_9BACT</name>
<dbReference type="Pfam" id="PF09509">
    <property type="entry name" value="Hypoth_Ymh"/>
    <property type="match status" value="1"/>
</dbReference>
<dbReference type="InterPro" id="IPR012654">
    <property type="entry name" value="CHP02391"/>
</dbReference>
<dbReference type="EMBL" id="MFMM01000001">
    <property type="protein sequence ID" value="OGG85167.1"/>
    <property type="molecule type" value="Genomic_DNA"/>
</dbReference>
<reference evidence="2 3" key="1">
    <citation type="journal article" date="2016" name="Nat. Commun.">
        <title>Thousands of microbial genomes shed light on interconnected biogeochemical processes in an aquifer system.</title>
        <authorList>
            <person name="Anantharaman K."/>
            <person name="Brown C.T."/>
            <person name="Hug L.A."/>
            <person name="Sharon I."/>
            <person name="Castelle C.J."/>
            <person name="Probst A.J."/>
            <person name="Thomas B.C."/>
            <person name="Singh A."/>
            <person name="Wilkins M.J."/>
            <person name="Karaoz U."/>
            <person name="Brodie E.L."/>
            <person name="Williams K.H."/>
            <person name="Hubbard S.S."/>
            <person name="Banfield J.F."/>
        </authorList>
    </citation>
    <scope>NUCLEOTIDE SEQUENCE [LARGE SCALE GENOMIC DNA]</scope>
</reference>
<protein>
    <submittedName>
        <fullName evidence="2">TIGR02391 family protein</fullName>
    </submittedName>
</protein>
<dbReference type="AlphaFoldDB" id="A0A1F6FH29"/>